<accession>A0A0K0DAT4</accession>
<name>A0A0K0DAT4_ANGCA</name>
<evidence type="ECO:0000259" key="1">
    <source>
        <dbReference type="Pfam" id="PF18382"/>
    </source>
</evidence>
<dbReference type="InterPro" id="IPR011989">
    <property type="entry name" value="ARM-like"/>
</dbReference>
<dbReference type="PANTHER" id="PTHR45920:SF4">
    <property type="entry name" value="FORMIN HOMOLOGY 2 DOMAIN CONTAINING, ISOFORM I"/>
    <property type="match status" value="1"/>
</dbReference>
<dbReference type="WBParaSite" id="ACAC_0000744001-mRNA-1">
    <property type="protein sequence ID" value="ACAC_0000744001-mRNA-1"/>
    <property type="gene ID" value="ACAC_0000744001"/>
</dbReference>
<proteinExistence type="predicted"/>
<feature type="domain" description="FHOD1 N-terminal GTPase-binding" evidence="1">
    <location>
        <begin position="9"/>
        <end position="101"/>
    </location>
</feature>
<reference evidence="3" key="2">
    <citation type="submission" date="2017-02" db="UniProtKB">
        <authorList>
            <consortium name="WormBaseParasite"/>
        </authorList>
    </citation>
    <scope>IDENTIFICATION</scope>
</reference>
<keyword evidence="2" id="KW-1185">Reference proteome</keyword>
<evidence type="ECO:0000313" key="3">
    <source>
        <dbReference type="WBParaSite" id="ACAC_0000744001-mRNA-1"/>
    </source>
</evidence>
<dbReference type="STRING" id="6313.A0A0K0DAT4"/>
<dbReference type="GO" id="GO:0005737">
    <property type="term" value="C:cytoplasm"/>
    <property type="evidence" value="ECO:0007669"/>
    <property type="project" value="TreeGrafter"/>
</dbReference>
<sequence length="125" mass="14334">MAESTTYSCRVQYVDDSDPFASTSNAFLEPMRPVTFAFRIHETIADQLPEVIRTLRAPHKPGDSALQLYKSLERGGGEFLSYLDSELTLADQHDEFEEMKSDRLVPFVKMFFFSSERLKSTREAL</sequence>
<dbReference type="GO" id="GO:0030866">
    <property type="term" value="P:cortical actin cytoskeleton organization"/>
    <property type="evidence" value="ECO:0007669"/>
    <property type="project" value="TreeGrafter"/>
</dbReference>
<evidence type="ECO:0000313" key="2">
    <source>
        <dbReference type="Proteomes" id="UP000035642"/>
    </source>
</evidence>
<dbReference type="GO" id="GO:0051015">
    <property type="term" value="F:actin filament binding"/>
    <property type="evidence" value="ECO:0007669"/>
    <property type="project" value="TreeGrafter"/>
</dbReference>
<dbReference type="Proteomes" id="UP000035642">
    <property type="component" value="Unassembled WGS sequence"/>
</dbReference>
<dbReference type="PANTHER" id="PTHR45920">
    <property type="entry name" value="FORMIN HOMOLOGY 2 DOMAIN CONTAINING, ISOFORM I"/>
    <property type="match status" value="1"/>
</dbReference>
<dbReference type="AlphaFoldDB" id="A0A0K0DAT4"/>
<reference evidence="2" key="1">
    <citation type="submission" date="2012-09" db="EMBL/GenBank/DDBJ databases">
        <authorList>
            <person name="Martin A.A."/>
        </authorList>
    </citation>
    <scope>NUCLEOTIDE SEQUENCE</scope>
</reference>
<dbReference type="GO" id="GO:0005856">
    <property type="term" value="C:cytoskeleton"/>
    <property type="evidence" value="ECO:0007669"/>
    <property type="project" value="TreeGrafter"/>
</dbReference>
<dbReference type="Pfam" id="PF18382">
    <property type="entry name" value="Formin_GBD_N"/>
    <property type="match status" value="1"/>
</dbReference>
<protein>
    <submittedName>
        <fullName evidence="3">Formin_GBD_N domain-containing protein</fullName>
    </submittedName>
</protein>
<organism evidence="2 3">
    <name type="scientific">Angiostrongylus cantonensis</name>
    <name type="common">Rat lungworm</name>
    <dbReference type="NCBI Taxonomy" id="6313"/>
    <lineage>
        <taxon>Eukaryota</taxon>
        <taxon>Metazoa</taxon>
        <taxon>Ecdysozoa</taxon>
        <taxon>Nematoda</taxon>
        <taxon>Chromadorea</taxon>
        <taxon>Rhabditida</taxon>
        <taxon>Rhabditina</taxon>
        <taxon>Rhabditomorpha</taxon>
        <taxon>Strongyloidea</taxon>
        <taxon>Metastrongylidae</taxon>
        <taxon>Angiostrongylus</taxon>
    </lineage>
</organism>
<dbReference type="Gene3D" id="1.25.10.10">
    <property type="entry name" value="Leucine-rich Repeat Variant"/>
    <property type="match status" value="1"/>
</dbReference>
<dbReference type="InterPro" id="IPR041387">
    <property type="entry name" value="FHOD1_GBD_N"/>
</dbReference>